<comment type="similarity">
    <text evidence="2">Belongs to the binding-protein-dependent transport system permease family. FecCD subfamily.</text>
</comment>
<dbReference type="CDD" id="cd06550">
    <property type="entry name" value="TM_ABC_iron-siderophores_like"/>
    <property type="match status" value="1"/>
</dbReference>
<dbReference type="InterPro" id="IPR000522">
    <property type="entry name" value="ABC_transptr_permease_BtuC"/>
</dbReference>
<feature type="transmembrane region" description="Helical" evidence="9">
    <location>
        <begin position="6"/>
        <end position="29"/>
    </location>
</feature>
<accession>A0A150HKH6</accession>
<keyword evidence="4" id="KW-1003">Cell membrane</keyword>
<dbReference type="InterPro" id="IPR037294">
    <property type="entry name" value="ABC_BtuC-like"/>
</dbReference>
<dbReference type="GO" id="GO:0022857">
    <property type="term" value="F:transmembrane transporter activity"/>
    <property type="evidence" value="ECO:0007669"/>
    <property type="project" value="InterPro"/>
</dbReference>
<keyword evidence="6 9" id="KW-1133">Transmembrane helix</keyword>
<evidence type="ECO:0000256" key="7">
    <source>
        <dbReference type="ARBA" id="ARBA00023004"/>
    </source>
</evidence>
<keyword evidence="5 9" id="KW-0812">Transmembrane</keyword>
<dbReference type="PATRIC" id="fig|52133.18.peg.3329"/>
<feature type="transmembrane region" description="Helical" evidence="9">
    <location>
        <begin position="293"/>
        <end position="311"/>
    </location>
</feature>
<feature type="transmembrane region" description="Helical" evidence="9">
    <location>
        <begin position="50"/>
        <end position="70"/>
    </location>
</feature>
<dbReference type="GO" id="GO:0005886">
    <property type="term" value="C:plasma membrane"/>
    <property type="evidence" value="ECO:0007669"/>
    <property type="project" value="UniProtKB-SubCell"/>
</dbReference>
<dbReference type="EMBL" id="JRUE01000241">
    <property type="protein sequence ID" value="KXZ63765.1"/>
    <property type="molecule type" value="Genomic_DNA"/>
</dbReference>
<evidence type="ECO:0000256" key="6">
    <source>
        <dbReference type="ARBA" id="ARBA00022989"/>
    </source>
</evidence>
<comment type="caution">
    <text evidence="10">The sequence shown here is derived from an EMBL/GenBank/DDBJ whole genome shotgun (WGS) entry which is preliminary data.</text>
</comment>
<dbReference type="Pfam" id="PF01032">
    <property type="entry name" value="FecCD"/>
    <property type="match status" value="1"/>
</dbReference>
<name>A0A150HKH6_9GAMM</name>
<evidence type="ECO:0000256" key="9">
    <source>
        <dbReference type="SAM" id="Phobius"/>
    </source>
</evidence>
<feature type="transmembrane region" description="Helical" evidence="9">
    <location>
        <begin position="221"/>
        <end position="248"/>
    </location>
</feature>
<evidence type="ECO:0000256" key="8">
    <source>
        <dbReference type="ARBA" id="ARBA00023136"/>
    </source>
</evidence>
<feature type="transmembrane region" description="Helical" evidence="9">
    <location>
        <begin position="134"/>
        <end position="161"/>
    </location>
</feature>
<evidence type="ECO:0000313" key="10">
    <source>
        <dbReference type="EMBL" id="KXZ63765.1"/>
    </source>
</evidence>
<feature type="transmembrane region" description="Helical" evidence="9">
    <location>
        <begin position="82"/>
        <end position="101"/>
    </location>
</feature>
<keyword evidence="7" id="KW-0408">Iron</keyword>
<dbReference type="SUPFAM" id="SSF81345">
    <property type="entry name" value="ABC transporter involved in vitamin B12 uptake, BtuC"/>
    <property type="match status" value="1"/>
</dbReference>
<evidence type="ECO:0000313" key="11">
    <source>
        <dbReference type="Proteomes" id="UP000075680"/>
    </source>
</evidence>
<dbReference type="FunFam" id="1.10.3470.10:FF:000004">
    <property type="entry name" value="Iron compound ABC transporter, permease"/>
    <property type="match status" value="1"/>
</dbReference>
<keyword evidence="3" id="KW-0813">Transport</keyword>
<dbReference type="PANTHER" id="PTHR30472">
    <property type="entry name" value="FERRIC ENTEROBACTIN TRANSPORT SYSTEM PERMEASE PROTEIN"/>
    <property type="match status" value="1"/>
</dbReference>
<evidence type="ECO:0000256" key="1">
    <source>
        <dbReference type="ARBA" id="ARBA00004651"/>
    </source>
</evidence>
<feature type="transmembrane region" description="Helical" evidence="9">
    <location>
        <begin position="182"/>
        <end position="201"/>
    </location>
</feature>
<reference evidence="10 11" key="1">
    <citation type="journal article" date="2016" name="Sci. Rep.">
        <title>Genomic and phenotypic characterization of the species Acinetobacter venetianus.</title>
        <authorList>
            <person name="Fondi M."/>
            <person name="Maida I."/>
            <person name="Perrin E."/>
            <person name="Orlandini V."/>
            <person name="La Torre L."/>
            <person name="Bosi E."/>
            <person name="Negroni A."/>
            <person name="Zanaroli G."/>
            <person name="Fava F."/>
            <person name="Decorosi F."/>
            <person name="Giovannetti L."/>
            <person name="Viti C."/>
            <person name="Vaneechoutte M."/>
            <person name="Dijkshoorn L."/>
            <person name="Fani R."/>
        </authorList>
    </citation>
    <scope>NUCLEOTIDE SEQUENCE [LARGE SCALE GENOMIC DNA]</scope>
    <source>
        <strain evidence="10 11">LUH5627</strain>
    </source>
</reference>
<sequence length="318" mass="34751">MIKRRYLILVLLPLAFISLFVGVGEMSLAGLWTGNPQEWQLFWNSRLPRLMAIIVAGAGLSVCGLIMQSLSRNRFVSPTTAGLYDCARLGVLVSIILLPSASIFIKTGFAIVVTLIGAMAFMSILATLKHRDTVFVPLVGMIFGSIISAFTTFIALQLDLLQNLAGWLQGDFSTILNGQYELIYLSVPVLILIYIFANRFVLAGLGQDFATNLGLNYKQTLFIGLLLVSVITGVVIVTVGAIPFLGLIVPNLVSLYLGDNIRRTLSHTALLGALLVLICDVFGRVVIFPYEVSVSLIMGVVGSVIFLWLLLRRYRYAS</sequence>
<protein>
    <submittedName>
        <fullName evidence="10">Iron-uptake system permease protein FeuB</fullName>
    </submittedName>
</protein>
<gene>
    <name evidence="10" type="primary">feuB</name>
    <name evidence="10" type="ORF">AVENLUH5627_03247</name>
</gene>
<evidence type="ECO:0000256" key="4">
    <source>
        <dbReference type="ARBA" id="ARBA00022475"/>
    </source>
</evidence>
<proteinExistence type="inferred from homology"/>
<dbReference type="RefSeq" id="WP_061519706.1">
    <property type="nucleotide sequence ID" value="NZ_JRUE01000241.1"/>
</dbReference>
<dbReference type="GO" id="GO:0033214">
    <property type="term" value="P:siderophore-iron import into cell"/>
    <property type="evidence" value="ECO:0007669"/>
    <property type="project" value="TreeGrafter"/>
</dbReference>
<dbReference type="Proteomes" id="UP000075680">
    <property type="component" value="Unassembled WGS sequence"/>
</dbReference>
<evidence type="ECO:0000256" key="2">
    <source>
        <dbReference type="ARBA" id="ARBA00007935"/>
    </source>
</evidence>
<keyword evidence="8 9" id="KW-0472">Membrane</keyword>
<dbReference type="PANTHER" id="PTHR30472:SF27">
    <property type="entry name" value="PETROBACTIN IMPORT SYSTEM PERMEASE PROTEIN YCLN"/>
    <property type="match status" value="1"/>
</dbReference>
<dbReference type="AlphaFoldDB" id="A0A150HKH6"/>
<dbReference type="Gene3D" id="1.10.3470.10">
    <property type="entry name" value="ABC transporter involved in vitamin B12 uptake, BtuC"/>
    <property type="match status" value="1"/>
</dbReference>
<comment type="subcellular location">
    <subcellularLocation>
        <location evidence="1">Cell membrane</location>
        <topology evidence="1">Multi-pass membrane protein</topology>
    </subcellularLocation>
</comment>
<organism evidence="10 11">
    <name type="scientific">Acinetobacter venetianus</name>
    <dbReference type="NCBI Taxonomy" id="52133"/>
    <lineage>
        <taxon>Bacteria</taxon>
        <taxon>Pseudomonadati</taxon>
        <taxon>Pseudomonadota</taxon>
        <taxon>Gammaproteobacteria</taxon>
        <taxon>Moraxellales</taxon>
        <taxon>Moraxellaceae</taxon>
        <taxon>Acinetobacter</taxon>
    </lineage>
</organism>
<feature type="transmembrane region" description="Helical" evidence="9">
    <location>
        <begin position="269"/>
        <end position="287"/>
    </location>
</feature>
<evidence type="ECO:0000256" key="5">
    <source>
        <dbReference type="ARBA" id="ARBA00022692"/>
    </source>
</evidence>
<evidence type="ECO:0000256" key="3">
    <source>
        <dbReference type="ARBA" id="ARBA00022448"/>
    </source>
</evidence>
<feature type="transmembrane region" description="Helical" evidence="9">
    <location>
        <begin position="108"/>
        <end position="128"/>
    </location>
</feature>